<dbReference type="Pfam" id="PF14359">
    <property type="entry name" value="DUF4406"/>
    <property type="match status" value="1"/>
</dbReference>
<evidence type="ECO:0000313" key="1">
    <source>
        <dbReference type="EMBL" id="QJA66611.1"/>
    </source>
</evidence>
<dbReference type="InterPro" id="IPR025518">
    <property type="entry name" value="DUF4406"/>
</dbReference>
<dbReference type="Gene3D" id="3.40.50.10400">
    <property type="entry name" value="Hypothetical protein PA1492"/>
    <property type="match status" value="1"/>
</dbReference>
<dbReference type="SUPFAM" id="SSF52309">
    <property type="entry name" value="N-(deoxy)ribosyltransferase-like"/>
    <property type="match status" value="1"/>
</dbReference>
<evidence type="ECO:0008006" key="2">
    <source>
        <dbReference type="Google" id="ProtNLM"/>
    </source>
</evidence>
<dbReference type="AlphaFoldDB" id="A0A6M3JC57"/>
<organism evidence="1">
    <name type="scientific">viral metagenome</name>
    <dbReference type="NCBI Taxonomy" id="1070528"/>
    <lineage>
        <taxon>unclassified sequences</taxon>
        <taxon>metagenomes</taxon>
        <taxon>organismal metagenomes</taxon>
    </lineage>
</organism>
<reference evidence="1" key="1">
    <citation type="submission" date="2020-03" db="EMBL/GenBank/DDBJ databases">
        <title>The deep terrestrial virosphere.</title>
        <authorList>
            <person name="Holmfeldt K."/>
            <person name="Nilsson E."/>
            <person name="Simone D."/>
            <person name="Lopez-Fernandez M."/>
            <person name="Wu X."/>
            <person name="de Brujin I."/>
            <person name="Lundin D."/>
            <person name="Andersson A."/>
            <person name="Bertilsson S."/>
            <person name="Dopson M."/>
        </authorList>
    </citation>
    <scope>NUCLEOTIDE SEQUENCE</scope>
    <source>
        <strain evidence="1">MM415B00342</strain>
    </source>
</reference>
<sequence length="162" mass="18749">MKMTIKKNPLCIYIASRLSYPAPEFHIREGVHNTDIIMSYLFNLRQSMKAAARVWEKGHYPFVPGADFLLYLELDSTHPQLPYEAGKEWVRRCDAILILNGLEDSEGVKAEYELAKKECKIIFFELDQIPDLQGHENCDFSLAEENKEISDNLKENEKNPDI</sequence>
<accession>A0A6M3JC57</accession>
<dbReference type="EMBL" id="MT141557">
    <property type="protein sequence ID" value="QJA66611.1"/>
    <property type="molecule type" value="Genomic_DNA"/>
</dbReference>
<name>A0A6M3JC57_9ZZZZ</name>
<proteinExistence type="predicted"/>
<protein>
    <recommendedName>
        <fullName evidence="2">Nucleoside deoxyribosyltransferase</fullName>
    </recommendedName>
</protein>
<gene>
    <name evidence="1" type="ORF">MM415B00342_0073</name>
</gene>